<dbReference type="PANTHER" id="PTHR21299">
    <property type="entry name" value="CYTIDYLATE KINASE/PANTOATE-BETA-ALANINE LIGASE"/>
    <property type="match status" value="1"/>
</dbReference>
<comment type="subunit">
    <text evidence="8">Homodimer.</text>
</comment>
<dbReference type="PANTHER" id="PTHR21299:SF1">
    <property type="entry name" value="PANTOATE--BETA-ALANINE LIGASE"/>
    <property type="match status" value="1"/>
</dbReference>
<dbReference type="GO" id="GO:0005829">
    <property type="term" value="C:cytosol"/>
    <property type="evidence" value="ECO:0007669"/>
    <property type="project" value="TreeGrafter"/>
</dbReference>
<comment type="similarity">
    <text evidence="2 8">Belongs to the pantothenate synthetase family.</text>
</comment>
<evidence type="ECO:0000256" key="7">
    <source>
        <dbReference type="ARBA" id="ARBA00048258"/>
    </source>
</evidence>
<organism evidence="9 10">
    <name type="scientific">Thermoflexibacter ruber</name>
    <dbReference type="NCBI Taxonomy" id="1003"/>
    <lineage>
        <taxon>Bacteria</taxon>
        <taxon>Pseudomonadati</taxon>
        <taxon>Bacteroidota</taxon>
        <taxon>Cytophagia</taxon>
        <taxon>Cytophagales</taxon>
        <taxon>Thermoflexibacteraceae</taxon>
        <taxon>Thermoflexibacter</taxon>
    </lineage>
</organism>
<dbReference type="InterPro" id="IPR003721">
    <property type="entry name" value="Pantoate_ligase"/>
</dbReference>
<dbReference type="Gene3D" id="3.30.1300.10">
    <property type="entry name" value="Pantoate-beta-alanine ligase, C-terminal domain"/>
    <property type="match status" value="1"/>
</dbReference>
<accession>A0A1I2DH34</accession>
<comment type="miscellaneous">
    <text evidence="8">The reaction proceeds by a bi uni uni bi ping pong mechanism.</text>
</comment>
<evidence type="ECO:0000256" key="8">
    <source>
        <dbReference type="HAMAP-Rule" id="MF_00158"/>
    </source>
</evidence>
<keyword evidence="8" id="KW-0963">Cytoplasm</keyword>
<evidence type="ECO:0000256" key="1">
    <source>
        <dbReference type="ARBA" id="ARBA00004990"/>
    </source>
</evidence>
<feature type="binding site" evidence="8">
    <location>
        <position position="60"/>
    </location>
    <ligand>
        <name>beta-alanine</name>
        <dbReference type="ChEBI" id="CHEBI:57966"/>
    </ligand>
</feature>
<comment type="catalytic activity">
    <reaction evidence="7 8">
        <text>(R)-pantoate + beta-alanine + ATP = (R)-pantothenate + AMP + diphosphate + H(+)</text>
        <dbReference type="Rhea" id="RHEA:10912"/>
        <dbReference type="ChEBI" id="CHEBI:15378"/>
        <dbReference type="ChEBI" id="CHEBI:15980"/>
        <dbReference type="ChEBI" id="CHEBI:29032"/>
        <dbReference type="ChEBI" id="CHEBI:30616"/>
        <dbReference type="ChEBI" id="CHEBI:33019"/>
        <dbReference type="ChEBI" id="CHEBI:57966"/>
        <dbReference type="ChEBI" id="CHEBI:456215"/>
        <dbReference type="EC" id="6.3.2.1"/>
    </reaction>
</comment>
<sequence length="284" mass="31777">MLVCTTIPQIRSALQAHYPEKSIGLVPTMGALHEGHLSLIRASKQENDLTVCSIFVNPTQFNNPEDLLKYPRVLAQDLEMLEKVGCDYVFAPEETEMYPQPLSLGIDFGDLERTLEGTHRPGHFKGVGVVVAKLFNIILPQRAYFGQKDLQQFLIITQLVQQLNFNIQLKSCPIIREKDGLAMSSRNRRLNEAERQVAPKIYEALKLAENALKSHASVETAKKTALQLLNDFSVFEVEYLEIVGAENLVPLPPSMKVEEFGKPIAVCTAVKLGDIRLIDNILIP</sequence>
<evidence type="ECO:0000256" key="4">
    <source>
        <dbReference type="ARBA" id="ARBA00022655"/>
    </source>
</evidence>
<evidence type="ECO:0000256" key="2">
    <source>
        <dbReference type="ARBA" id="ARBA00009256"/>
    </source>
</evidence>
<dbReference type="InterPro" id="IPR004821">
    <property type="entry name" value="Cyt_trans-like"/>
</dbReference>
<dbReference type="HAMAP" id="MF_00158">
    <property type="entry name" value="PanC"/>
    <property type="match status" value="1"/>
</dbReference>
<evidence type="ECO:0000256" key="5">
    <source>
        <dbReference type="ARBA" id="ARBA00022741"/>
    </source>
</evidence>
<feature type="active site" description="Proton donor" evidence="8">
    <location>
        <position position="36"/>
    </location>
</feature>
<feature type="binding site" evidence="8">
    <location>
        <begin position="29"/>
        <end position="36"/>
    </location>
    <ligand>
        <name>ATP</name>
        <dbReference type="ChEBI" id="CHEBI:30616"/>
    </ligand>
</feature>
<feature type="binding site" evidence="8">
    <location>
        <begin position="183"/>
        <end position="186"/>
    </location>
    <ligand>
        <name>ATP</name>
        <dbReference type="ChEBI" id="CHEBI:30616"/>
    </ligand>
</feature>
<dbReference type="InterPro" id="IPR014729">
    <property type="entry name" value="Rossmann-like_a/b/a_fold"/>
</dbReference>
<evidence type="ECO:0000256" key="3">
    <source>
        <dbReference type="ARBA" id="ARBA00022598"/>
    </source>
</evidence>
<dbReference type="GO" id="GO:0005524">
    <property type="term" value="F:ATP binding"/>
    <property type="evidence" value="ECO:0007669"/>
    <property type="project" value="UniProtKB-KW"/>
</dbReference>
<dbReference type="InterPro" id="IPR042176">
    <property type="entry name" value="Pantoate_ligase_C"/>
</dbReference>
<dbReference type="NCBIfam" id="TIGR00125">
    <property type="entry name" value="cyt_tran_rel"/>
    <property type="match status" value="1"/>
</dbReference>
<dbReference type="STRING" id="1003.SAMN04488541_10078"/>
<dbReference type="UniPathway" id="UPA00028">
    <property type="reaction ID" value="UER00005"/>
</dbReference>
<keyword evidence="10" id="KW-1185">Reference proteome</keyword>
<comment type="subcellular location">
    <subcellularLocation>
        <location evidence="8">Cytoplasm</location>
    </subcellularLocation>
</comment>
<gene>
    <name evidence="8" type="primary">panC</name>
    <name evidence="9" type="ORF">SAMN04488541_10078</name>
</gene>
<dbReference type="CDD" id="cd00560">
    <property type="entry name" value="PanC"/>
    <property type="match status" value="1"/>
</dbReference>
<keyword evidence="5 8" id="KW-0547">Nucleotide-binding</keyword>
<dbReference type="GO" id="GO:0004592">
    <property type="term" value="F:pantoate-beta-alanine ligase activity"/>
    <property type="evidence" value="ECO:0007669"/>
    <property type="project" value="UniProtKB-UniRule"/>
</dbReference>
<dbReference type="Proteomes" id="UP000199513">
    <property type="component" value="Unassembled WGS sequence"/>
</dbReference>
<dbReference type="GO" id="GO:0015940">
    <property type="term" value="P:pantothenate biosynthetic process"/>
    <property type="evidence" value="ECO:0007669"/>
    <property type="project" value="UniProtKB-UniRule"/>
</dbReference>
<feature type="binding site" evidence="8">
    <location>
        <position position="152"/>
    </location>
    <ligand>
        <name>(R)-pantoate</name>
        <dbReference type="ChEBI" id="CHEBI:15980"/>
    </ligand>
</feature>
<reference evidence="9 10" key="1">
    <citation type="submission" date="2016-10" db="EMBL/GenBank/DDBJ databases">
        <authorList>
            <person name="de Groot N.N."/>
        </authorList>
    </citation>
    <scope>NUCLEOTIDE SEQUENCE [LARGE SCALE GENOMIC DNA]</scope>
    <source>
        <strain>GEY</strain>
        <strain evidence="10">DSM 9560</strain>
    </source>
</reference>
<dbReference type="EMBL" id="FONY01000007">
    <property type="protein sequence ID" value="SFE79533.1"/>
    <property type="molecule type" value="Genomic_DNA"/>
</dbReference>
<protein>
    <recommendedName>
        <fullName evidence="8">Pantothenate synthetase</fullName>
        <shortName evidence="8">PS</shortName>
        <ecNumber evidence="8">6.3.2.1</ecNumber>
    </recommendedName>
    <alternativeName>
        <fullName evidence="8">Pantoate--beta-alanine ligase</fullName>
    </alternativeName>
    <alternativeName>
        <fullName evidence="8">Pantoate-activating enzyme</fullName>
    </alternativeName>
</protein>
<name>A0A1I2DH34_9BACT</name>
<proteinExistence type="inferred from homology"/>
<evidence type="ECO:0000313" key="9">
    <source>
        <dbReference type="EMBL" id="SFE79533.1"/>
    </source>
</evidence>
<dbReference type="NCBIfam" id="TIGR00018">
    <property type="entry name" value="panC"/>
    <property type="match status" value="1"/>
</dbReference>
<feature type="binding site" evidence="8">
    <location>
        <begin position="146"/>
        <end position="149"/>
    </location>
    <ligand>
        <name>ATP</name>
        <dbReference type="ChEBI" id="CHEBI:30616"/>
    </ligand>
</feature>
<dbReference type="RefSeq" id="WP_091541277.1">
    <property type="nucleotide sequence ID" value="NZ_FONY01000007.1"/>
</dbReference>
<dbReference type="OrthoDB" id="9773087at2"/>
<comment type="pathway">
    <text evidence="1 8">Cofactor biosynthesis; (R)-pantothenate biosynthesis; (R)-pantothenate from (R)-pantoate and beta-alanine: step 1/1.</text>
</comment>
<keyword evidence="4 8" id="KW-0566">Pantothenate biosynthesis</keyword>
<feature type="binding site" evidence="8">
    <location>
        <position position="175"/>
    </location>
    <ligand>
        <name>ATP</name>
        <dbReference type="ChEBI" id="CHEBI:30616"/>
    </ligand>
</feature>
<evidence type="ECO:0000313" key="10">
    <source>
        <dbReference type="Proteomes" id="UP000199513"/>
    </source>
</evidence>
<keyword evidence="3 8" id="KW-0436">Ligase</keyword>
<feature type="binding site" evidence="8">
    <location>
        <position position="60"/>
    </location>
    <ligand>
        <name>(R)-pantoate</name>
        <dbReference type="ChEBI" id="CHEBI:15980"/>
    </ligand>
</feature>
<dbReference type="SUPFAM" id="SSF52374">
    <property type="entry name" value="Nucleotidylyl transferase"/>
    <property type="match status" value="1"/>
</dbReference>
<evidence type="ECO:0000256" key="6">
    <source>
        <dbReference type="ARBA" id="ARBA00022840"/>
    </source>
</evidence>
<comment type="function">
    <text evidence="8">Catalyzes the condensation of pantoate with beta-alanine in an ATP-dependent reaction via a pantoyl-adenylate intermediate.</text>
</comment>
<dbReference type="EC" id="6.3.2.1" evidence="8"/>
<dbReference type="Gene3D" id="3.40.50.620">
    <property type="entry name" value="HUPs"/>
    <property type="match status" value="1"/>
</dbReference>
<dbReference type="AlphaFoldDB" id="A0A1I2DH34"/>
<dbReference type="FunFam" id="3.40.50.620:FF:000013">
    <property type="entry name" value="Pantothenate synthetase"/>
    <property type="match status" value="1"/>
</dbReference>
<keyword evidence="6 8" id="KW-0067">ATP-binding</keyword>
<dbReference type="Pfam" id="PF02569">
    <property type="entry name" value="Pantoate_ligase"/>
    <property type="match status" value="1"/>
</dbReference>